<gene>
    <name evidence="6" type="ORF">FVW20_16790</name>
</gene>
<dbReference type="SMART" id="SM00382">
    <property type="entry name" value="AAA"/>
    <property type="match status" value="1"/>
</dbReference>
<reference evidence="6 7" key="1">
    <citation type="submission" date="2019-08" db="EMBL/GenBank/DDBJ databases">
        <authorList>
            <person name="Luo N."/>
        </authorList>
    </citation>
    <scope>NUCLEOTIDE SEQUENCE [LARGE SCALE GENOMIC DNA]</scope>
    <source>
        <strain evidence="6 7">NCIMB 9442</strain>
    </source>
</reference>
<dbReference type="EMBL" id="VRYY01000651">
    <property type="protein sequence ID" value="MBG3878616.1"/>
    <property type="molecule type" value="Genomic_DNA"/>
</dbReference>
<sequence length="458" mass="50302">MRDDSDVVIAAANLGKCYDVFARPRDRFKQALLRRQCGHKFWALHDVSFTVRKGEALGILGHNGAGKSTLLQILAGALRPTVGEARLRGRVASLLELGSGFLPEFTGRENVFVNGTALGLSTVEIAQRIEEIRAFADIDDFFERPVKTYSSGMFVRLAFAVQACLDPDILIVDEALAVGDIFFQQKCHAHMDELLRKGTAILLVTHDVQAVRKYCSSVIVLEGGRVVHQGGVEEGVRRYLNRVATVARAGLAFSEKSTETSSCVSDFSEEILPNWPGSDVFFDLSRAISTDGEEGGVRVDGFGLSCKHGLARRDFEQGESAYFYAEMTVLRDMQQLVAGITLWTADNVAVYCQSSLQVSAGIPCELKKGAHIRMCWTIVLSIARGPYTVTFDLAEYPKWMSESIETVTPENFWSFGVPLVSLVRVGSFVVVAPLEGMRIPFMGLADLATTVKVQRVGR</sequence>
<accession>A0ABS0J8A1</accession>
<dbReference type="InterPro" id="IPR003593">
    <property type="entry name" value="AAA+_ATPase"/>
</dbReference>
<protein>
    <submittedName>
        <fullName evidence="6">ATP-binding cassette domain-containing protein</fullName>
    </submittedName>
</protein>
<keyword evidence="4 6" id="KW-0067">ATP-binding</keyword>
<feature type="domain" description="ABC transporter" evidence="5">
    <location>
        <begin position="22"/>
        <end position="248"/>
    </location>
</feature>
<dbReference type="Proteomes" id="UP001194469">
    <property type="component" value="Unassembled WGS sequence"/>
</dbReference>
<dbReference type="PANTHER" id="PTHR46743">
    <property type="entry name" value="TEICHOIC ACIDS EXPORT ATP-BINDING PROTEIN TAGH"/>
    <property type="match status" value="1"/>
</dbReference>
<dbReference type="Gene3D" id="3.40.50.300">
    <property type="entry name" value="P-loop containing nucleotide triphosphate hydrolases"/>
    <property type="match status" value="1"/>
</dbReference>
<evidence type="ECO:0000256" key="2">
    <source>
        <dbReference type="ARBA" id="ARBA00022448"/>
    </source>
</evidence>
<evidence type="ECO:0000259" key="5">
    <source>
        <dbReference type="PROSITE" id="PS50893"/>
    </source>
</evidence>
<dbReference type="InterPro" id="IPR017871">
    <property type="entry name" value="ABC_transporter-like_CS"/>
</dbReference>
<name>A0ABS0J8A1_9BACT</name>
<dbReference type="Pfam" id="PF00005">
    <property type="entry name" value="ABC_tran"/>
    <property type="match status" value="1"/>
</dbReference>
<evidence type="ECO:0000313" key="6">
    <source>
        <dbReference type="EMBL" id="MBG3878616.1"/>
    </source>
</evidence>
<dbReference type="InterPro" id="IPR015860">
    <property type="entry name" value="ABC_transpr_TagH-like"/>
</dbReference>
<dbReference type="SUPFAM" id="SSF52540">
    <property type="entry name" value="P-loop containing nucleoside triphosphate hydrolases"/>
    <property type="match status" value="1"/>
</dbReference>
<evidence type="ECO:0000256" key="3">
    <source>
        <dbReference type="ARBA" id="ARBA00022741"/>
    </source>
</evidence>
<evidence type="ECO:0000256" key="1">
    <source>
        <dbReference type="ARBA" id="ARBA00005417"/>
    </source>
</evidence>
<keyword evidence="7" id="KW-1185">Reference proteome</keyword>
<dbReference type="InterPro" id="IPR003439">
    <property type="entry name" value="ABC_transporter-like_ATP-bd"/>
</dbReference>
<dbReference type="PROSITE" id="PS00211">
    <property type="entry name" value="ABC_TRANSPORTER_1"/>
    <property type="match status" value="1"/>
</dbReference>
<keyword evidence="2" id="KW-0813">Transport</keyword>
<dbReference type="GO" id="GO:0005524">
    <property type="term" value="F:ATP binding"/>
    <property type="evidence" value="ECO:0007669"/>
    <property type="project" value="UniProtKB-KW"/>
</dbReference>
<dbReference type="CDD" id="cd03220">
    <property type="entry name" value="ABC_KpsT_Wzt"/>
    <property type="match status" value="1"/>
</dbReference>
<evidence type="ECO:0000256" key="4">
    <source>
        <dbReference type="ARBA" id="ARBA00022840"/>
    </source>
</evidence>
<dbReference type="Gene3D" id="2.70.50.60">
    <property type="entry name" value="abc- transporter (atp binding component) like domain"/>
    <property type="match status" value="1"/>
</dbReference>
<organism evidence="6 7">
    <name type="scientific">Nitratidesulfovibrio oxamicus</name>
    <dbReference type="NCBI Taxonomy" id="32016"/>
    <lineage>
        <taxon>Bacteria</taxon>
        <taxon>Pseudomonadati</taxon>
        <taxon>Thermodesulfobacteriota</taxon>
        <taxon>Desulfovibrionia</taxon>
        <taxon>Desulfovibrionales</taxon>
        <taxon>Desulfovibrionaceae</taxon>
        <taxon>Nitratidesulfovibrio</taxon>
    </lineage>
</organism>
<dbReference type="PANTHER" id="PTHR46743:SF2">
    <property type="entry name" value="TEICHOIC ACIDS EXPORT ATP-BINDING PROTEIN TAGH"/>
    <property type="match status" value="1"/>
</dbReference>
<dbReference type="RefSeq" id="WP_231039197.1">
    <property type="nucleotide sequence ID" value="NZ_VRYY01000651.1"/>
</dbReference>
<proteinExistence type="inferred from homology"/>
<keyword evidence="3" id="KW-0547">Nucleotide-binding</keyword>
<comment type="caution">
    <text evidence="6">The sequence shown here is derived from an EMBL/GenBank/DDBJ whole genome shotgun (WGS) entry which is preliminary data.</text>
</comment>
<comment type="similarity">
    <text evidence="1">Belongs to the ABC transporter superfamily.</text>
</comment>
<dbReference type="PROSITE" id="PS50893">
    <property type="entry name" value="ABC_TRANSPORTER_2"/>
    <property type="match status" value="1"/>
</dbReference>
<dbReference type="InterPro" id="IPR050683">
    <property type="entry name" value="Bact_Polysacc_Export_ATP-bd"/>
</dbReference>
<evidence type="ECO:0000313" key="7">
    <source>
        <dbReference type="Proteomes" id="UP001194469"/>
    </source>
</evidence>
<dbReference type="InterPro" id="IPR027417">
    <property type="entry name" value="P-loop_NTPase"/>
</dbReference>